<dbReference type="RefSeq" id="WP_380594764.1">
    <property type="nucleotide sequence ID" value="NZ_JBHSDU010000001.1"/>
</dbReference>
<evidence type="ECO:0000256" key="2">
    <source>
        <dbReference type="SAM" id="SignalP"/>
    </source>
</evidence>
<organism evidence="4 5">
    <name type="scientific">Steroidobacter flavus</name>
    <dbReference type="NCBI Taxonomy" id="1842136"/>
    <lineage>
        <taxon>Bacteria</taxon>
        <taxon>Pseudomonadati</taxon>
        <taxon>Pseudomonadota</taxon>
        <taxon>Gammaproteobacteria</taxon>
        <taxon>Steroidobacterales</taxon>
        <taxon>Steroidobacteraceae</taxon>
        <taxon>Steroidobacter</taxon>
    </lineage>
</organism>
<evidence type="ECO:0000256" key="1">
    <source>
        <dbReference type="SAM" id="Phobius"/>
    </source>
</evidence>
<feature type="chain" id="PRO_5047067494" evidence="2">
    <location>
        <begin position="28"/>
        <end position="224"/>
    </location>
</feature>
<feature type="signal peptide" evidence="2">
    <location>
        <begin position="1"/>
        <end position="27"/>
    </location>
</feature>
<dbReference type="EMBL" id="JBHSDU010000001">
    <property type="protein sequence ID" value="MFC4308005.1"/>
    <property type="molecule type" value="Genomic_DNA"/>
</dbReference>
<feature type="domain" description="LTD" evidence="3">
    <location>
        <begin position="17"/>
        <end position="140"/>
    </location>
</feature>
<dbReference type="NCBIfam" id="TIGR03370">
    <property type="entry name" value="VPLPA-CTERM"/>
    <property type="match status" value="1"/>
</dbReference>
<gene>
    <name evidence="4" type="ORF">ACFPN2_02825</name>
</gene>
<dbReference type="InterPro" id="IPR036415">
    <property type="entry name" value="Lamin_tail_dom_sf"/>
</dbReference>
<dbReference type="Gene3D" id="2.60.40.1260">
    <property type="entry name" value="Lamin Tail domain"/>
    <property type="match status" value="1"/>
</dbReference>
<keyword evidence="1" id="KW-0472">Membrane</keyword>
<keyword evidence="1" id="KW-1133">Transmembrane helix</keyword>
<evidence type="ECO:0000313" key="4">
    <source>
        <dbReference type="EMBL" id="MFC4308005.1"/>
    </source>
</evidence>
<dbReference type="InterPro" id="IPR001322">
    <property type="entry name" value="Lamin_tail_dom"/>
</dbReference>
<name>A0ABV8SKX7_9GAMM</name>
<protein>
    <submittedName>
        <fullName evidence="4">Lamin tail domain-containing protein</fullName>
    </submittedName>
</protein>
<evidence type="ECO:0000259" key="3">
    <source>
        <dbReference type="PROSITE" id="PS51841"/>
    </source>
</evidence>
<evidence type="ECO:0000313" key="5">
    <source>
        <dbReference type="Proteomes" id="UP001595904"/>
    </source>
</evidence>
<dbReference type="Pfam" id="PF00932">
    <property type="entry name" value="LTD"/>
    <property type="match status" value="1"/>
</dbReference>
<dbReference type="Proteomes" id="UP001595904">
    <property type="component" value="Unassembled WGS sequence"/>
</dbReference>
<comment type="caution">
    <text evidence="4">The sequence shown here is derived from an EMBL/GenBank/DDBJ whole genome shotgun (WGS) entry which is preliminary data.</text>
</comment>
<keyword evidence="2" id="KW-0732">Signal</keyword>
<feature type="transmembrane region" description="Helical" evidence="1">
    <location>
        <begin position="201"/>
        <end position="220"/>
    </location>
</feature>
<keyword evidence="1" id="KW-0812">Transmembrane</keyword>
<proteinExistence type="predicted"/>
<keyword evidence="5" id="KW-1185">Reference proteome</keyword>
<dbReference type="PROSITE" id="PS51841">
    <property type="entry name" value="LTD"/>
    <property type="match status" value="1"/>
</dbReference>
<accession>A0ABV8SKX7</accession>
<sequence length="224" mass="23650">MNVSSLRKFLFAGAVLSSAAFAPLASAQVYITEWMYNGNGTTGEYIEFTNLGNTAVDFSGWSFDDDSNNPRTVSLSAFGLVNPGESVILTEATAAEFRSVWNLSSTVKVIGSNITNLGRNDQINLYDGAGQLVDRLSYGDQNIPGSIRAQNISGNPLSLDVLGTNNALAWIFASVGDVYGSYVDLNNVDVGNPGTFALAPVPLPAAAWLLLSGVAGLAGFRRRA</sequence>
<dbReference type="SUPFAM" id="SSF74853">
    <property type="entry name" value="Lamin A/C globular tail domain"/>
    <property type="match status" value="1"/>
</dbReference>
<reference evidence="5" key="1">
    <citation type="journal article" date="2019" name="Int. J. Syst. Evol. Microbiol.">
        <title>The Global Catalogue of Microorganisms (GCM) 10K type strain sequencing project: providing services to taxonomists for standard genome sequencing and annotation.</title>
        <authorList>
            <consortium name="The Broad Institute Genomics Platform"/>
            <consortium name="The Broad Institute Genome Sequencing Center for Infectious Disease"/>
            <person name="Wu L."/>
            <person name="Ma J."/>
        </authorList>
    </citation>
    <scope>NUCLEOTIDE SEQUENCE [LARGE SCALE GENOMIC DNA]</scope>
    <source>
        <strain evidence="5">CGMCC 1.10759</strain>
    </source>
</reference>
<dbReference type="InterPro" id="IPR022472">
    <property type="entry name" value="VPLPA-CTERM"/>
</dbReference>